<comment type="caution">
    <text evidence="1">The sequence shown here is derived from an EMBL/GenBank/DDBJ whole genome shotgun (WGS) entry which is preliminary data.</text>
</comment>
<organism evidence="1 2">
    <name type="scientific">Frondihabitans peucedani</name>
    <dbReference type="NCBI Taxonomy" id="598626"/>
    <lineage>
        <taxon>Bacteria</taxon>
        <taxon>Bacillati</taxon>
        <taxon>Actinomycetota</taxon>
        <taxon>Actinomycetes</taxon>
        <taxon>Micrococcales</taxon>
        <taxon>Microbacteriaceae</taxon>
        <taxon>Frondihabitans</taxon>
    </lineage>
</organism>
<protein>
    <submittedName>
        <fullName evidence="1">Uncharacterized protein</fullName>
    </submittedName>
</protein>
<dbReference type="Proteomes" id="UP001501594">
    <property type="component" value="Unassembled WGS sequence"/>
</dbReference>
<keyword evidence="2" id="KW-1185">Reference proteome</keyword>
<name>A0ABP8E4A9_9MICO</name>
<gene>
    <name evidence="1" type="ORF">GCM10022256_25990</name>
</gene>
<reference evidence="2" key="1">
    <citation type="journal article" date="2019" name="Int. J. Syst. Evol. Microbiol.">
        <title>The Global Catalogue of Microorganisms (GCM) 10K type strain sequencing project: providing services to taxonomists for standard genome sequencing and annotation.</title>
        <authorList>
            <consortium name="The Broad Institute Genomics Platform"/>
            <consortium name="The Broad Institute Genome Sequencing Center for Infectious Disease"/>
            <person name="Wu L."/>
            <person name="Ma J."/>
        </authorList>
    </citation>
    <scope>NUCLEOTIDE SEQUENCE [LARGE SCALE GENOMIC DNA]</scope>
    <source>
        <strain evidence="2">JCM 17442</strain>
    </source>
</reference>
<sequence>MLVALGIGIAVVVVSAALIVGNSQGYAGRRQLEAYYRATCDRESAEAMQRLQRDIDRGRGNPLW</sequence>
<proteinExistence type="predicted"/>
<accession>A0ABP8E4A9</accession>
<dbReference type="EMBL" id="BAABAU010000003">
    <property type="protein sequence ID" value="GAA4266987.1"/>
    <property type="molecule type" value="Genomic_DNA"/>
</dbReference>
<evidence type="ECO:0000313" key="2">
    <source>
        <dbReference type="Proteomes" id="UP001501594"/>
    </source>
</evidence>
<evidence type="ECO:0000313" key="1">
    <source>
        <dbReference type="EMBL" id="GAA4266987.1"/>
    </source>
</evidence>
<dbReference type="RefSeq" id="WP_344796852.1">
    <property type="nucleotide sequence ID" value="NZ_BAABAU010000003.1"/>
</dbReference>